<dbReference type="NCBIfam" id="NF004747">
    <property type="entry name" value="PRK06078.1"/>
    <property type="match status" value="1"/>
</dbReference>
<reference evidence="6 7" key="1">
    <citation type="journal article" date="2015" name="Genome Announc.">
        <title>Expanding the biotechnology potential of lactobacilli through comparative genomics of 213 strains and associated genera.</title>
        <authorList>
            <person name="Sun Z."/>
            <person name="Harris H.M."/>
            <person name="McCann A."/>
            <person name="Guo C."/>
            <person name="Argimon S."/>
            <person name="Zhang W."/>
            <person name="Yang X."/>
            <person name="Jeffery I.B."/>
            <person name="Cooney J.C."/>
            <person name="Kagawa T.F."/>
            <person name="Liu W."/>
            <person name="Song Y."/>
            <person name="Salvetti E."/>
            <person name="Wrobel A."/>
            <person name="Rasinkangas P."/>
            <person name="Parkhill J."/>
            <person name="Rea M.C."/>
            <person name="O'Sullivan O."/>
            <person name="Ritari J."/>
            <person name="Douillard F.P."/>
            <person name="Paul Ross R."/>
            <person name="Yang R."/>
            <person name="Briner A.E."/>
            <person name="Felis G.E."/>
            <person name="de Vos W.M."/>
            <person name="Barrangou R."/>
            <person name="Klaenhammer T.R."/>
            <person name="Caufield P.W."/>
            <person name="Cui Y."/>
            <person name="Zhang H."/>
            <person name="O'Toole P.W."/>
        </authorList>
    </citation>
    <scope>NUCLEOTIDE SEQUENCE [LARGE SCALE GENOMIC DNA]</scope>
    <source>
        <strain evidence="6 7">DSM 7090</strain>
    </source>
</reference>
<dbReference type="Gene3D" id="3.40.1030.10">
    <property type="entry name" value="Nucleoside phosphorylase/phosphoribosyltransferase catalytic domain"/>
    <property type="match status" value="1"/>
</dbReference>
<comment type="subunit">
    <text evidence="2">Homodimer.</text>
</comment>
<sequence length="441" mass="46332">MRMYDVIEKKRDGGELTDEEIDFFISGYVSGEIPDYQASALAMAIFYEGMTPRETAKLTMAMAESGDMMDLSAIPGIKVDKHSTGGVGDKTTLVVAPIVASLGVKVAKMSGRGLGHTGGTLDKLESIPGLSVEISEPDFFKQVSEIGVAVAGQTGNLVPADKKLYALRDVTATVDSVPLIASSIMSKKIASGSNCILLDVKCGSGAFMKTVDSAVELAQAMVSIGEHVGRTTAALITGMDRPLGKNIGNALEVAEAVATLRGEGPEDLTAVCVELAANMLNLAGKGSVEECRDLARGQIANGEGLAKLADMVAAQGGDAAVIRDTSKFDTAPFRREVLAEESGYMSAMNAERVGIASVALGAGREKKGDPIDMAAGIILERKTGDYVEKGEVLATLLTSDEKRLDDGERIFREALSFGPEQPSLEPLFFARVSRDGVEKLG</sequence>
<dbReference type="Pfam" id="PF00591">
    <property type="entry name" value="Glycos_transf_3"/>
    <property type="match status" value="1"/>
</dbReference>
<dbReference type="InterPro" id="IPR018090">
    <property type="entry name" value="Pyrmidine_PPas_bac/euk"/>
</dbReference>
<evidence type="ECO:0000259" key="5">
    <source>
        <dbReference type="SMART" id="SM00941"/>
    </source>
</evidence>
<dbReference type="GeneID" id="84904564"/>
<dbReference type="PROSITE" id="PS00647">
    <property type="entry name" value="THYMID_PHOSPHORYLASE"/>
    <property type="match status" value="1"/>
</dbReference>
<evidence type="ECO:0000313" key="7">
    <source>
        <dbReference type="Proteomes" id="UP000051927"/>
    </source>
</evidence>
<accession>A0ABR5Q0H5</accession>
<dbReference type="InterPro" id="IPR017459">
    <property type="entry name" value="Glycosyl_Trfase_fam3_N_dom"/>
</dbReference>
<dbReference type="SUPFAM" id="SSF47648">
    <property type="entry name" value="Nucleoside phosphorylase/phosphoribosyltransferase N-terminal domain"/>
    <property type="match status" value="1"/>
</dbReference>
<keyword evidence="3" id="KW-0328">Glycosyltransferase</keyword>
<dbReference type="InterPro" id="IPR036320">
    <property type="entry name" value="Glycosyl_Trfase_fam3_N_dom_sf"/>
</dbReference>
<dbReference type="PANTHER" id="PTHR10515">
    <property type="entry name" value="THYMIDINE PHOSPHORYLASE"/>
    <property type="match status" value="1"/>
</dbReference>
<dbReference type="InterPro" id="IPR013102">
    <property type="entry name" value="PYNP_C"/>
</dbReference>
<dbReference type="InterPro" id="IPR017872">
    <property type="entry name" value="Pyrmidine_PPase_CS"/>
</dbReference>
<dbReference type="NCBIfam" id="TIGR02644">
    <property type="entry name" value="Y_phosphoryl"/>
    <property type="match status" value="1"/>
</dbReference>
<dbReference type="NCBIfam" id="NF004490">
    <property type="entry name" value="PRK05820.1"/>
    <property type="match status" value="1"/>
</dbReference>
<dbReference type="InterPro" id="IPR036566">
    <property type="entry name" value="PYNP-like_C_sf"/>
</dbReference>
<protein>
    <submittedName>
        <fullName evidence="6">Pyrimidine-nucleoside phosphorylase</fullName>
    </submittedName>
</protein>
<keyword evidence="7" id="KW-1185">Reference proteome</keyword>
<dbReference type="InterPro" id="IPR035902">
    <property type="entry name" value="Nuc_phospho_transferase"/>
</dbReference>
<dbReference type="SUPFAM" id="SSF52418">
    <property type="entry name" value="Nucleoside phosphorylase/phosphoribosyltransferase catalytic domain"/>
    <property type="match status" value="1"/>
</dbReference>
<evidence type="ECO:0000313" key="6">
    <source>
        <dbReference type="EMBL" id="KRO02333.1"/>
    </source>
</evidence>
<dbReference type="RefSeq" id="WP_003149038.1">
    <property type="nucleotide sequence ID" value="NZ_JQCP01000002.1"/>
</dbReference>
<dbReference type="PIRSF" id="PIRSF000478">
    <property type="entry name" value="TP_PyNP"/>
    <property type="match status" value="1"/>
</dbReference>
<dbReference type="SUPFAM" id="SSF54680">
    <property type="entry name" value="Pyrimidine nucleoside phosphorylase C-terminal domain"/>
    <property type="match status" value="1"/>
</dbReference>
<dbReference type="Gene3D" id="3.90.1170.30">
    <property type="entry name" value="Pyrimidine nucleoside phosphorylase-like, C-terminal domain"/>
    <property type="match status" value="1"/>
</dbReference>
<name>A0ABR5Q0H5_9ACTN</name>
<feature type="domain" description="Pyrimidine nucleoside phosphorylase C-terminal" evidence="5">
    <location>
        <begin position="344"/>
        <end position="418"/>
    </location>
</feature>
<organism evidence="6 7">
    <name type="scientific">Lancefieldella rimae</name>
    <dbReference type="NCBI Taxonomy" id="1383"/>
    <lineage>
        <taxon>Bacteria</taxon>
        <taxon>Bacillati</taxon>
        <taxon>Actinomycetota</taxon>
        <taxon>Coriobacteriia</taxon>
        <taxon>Coriobacteriales</taxon>
        <taxon>Atopobiaceae</taxon>
        <taxon>Lancefieldella</taxon>
    </lineage>
</organism>
<evidence type="ECO:0000256" key="4">
    <source>
        <dbReference type="ARBA" id="ARBA00022679"/>
    </source>
</evidence>
<keyword evidence="4" id="KW-0808">Transferase</keyword>
<dbReference type="Proteomes" id="UP000051927">
    <property type="component" value="Unassembled WGS sequence"/>
</dbReference>
<evidence type="ECO:0000256" key="3">
    <source>
        <dbReference type="ARBA" id="ARBA00022676"/>
    </source>
</evidence>
<dbReference type="Gene3D" id="1.20.970.10">
    <property type="entry name" value="Transferase, Pyrimidine Nucleoside Phosphorylase, Chain C"/>
    <property type="match status" value="1"/>
</dbReference>
<evidence type="ECO:0000256" key="1">
    <source>
        <dbReference type="ARBA" id="ARBA00006915"/>
    </source>
</evidence>
<dbReference type="InterPro" id="IPR000312">
    <property type="entry name" value="Glycosyl_Trfase_fam3"/>
</dbReference>
<comment type="caution">
    <text evidence="6">The sequence shown here is derived from an EMBL/GenBank/DDBJ whole genome shotgun (WGS) entry which is preliminary data.</text>
</comment>
<dbReference type="PANTHER" id="PTHR10515:SF0">
    <property type="entry name" value="THYMIDINE PHOSPHORYLASE"/>
    <property type="match status" value="1"/>
</dbReference>
<comment type="similarity">
    <text evidence="1">Belongs to the thymidine/pyrimidine-nucleoside phosphorylase family.</text>
</comment>
<dbReference type="Pfam" id="PF02885">
    <property type="entry name" value="Glycos_trans_3N"/>
    <property type="match status" value="1"/>
</dbReference>
<dbReference type="Pfam" id="PF07831">
    <property type="entry name" value="PYNP_C"/>
    <property type="match status" value="1"/>
</dbReference>
<proteinExistence type="inferred from homology"/>
<gene>
    <name evidence="6" type="ORF">IV60_GL000764</name>
</gene>
<dbReference type="InterPro" id="IPR000053">
    <property type="entry name" value="Thymidine/pyrmidine_PPase"/>
</dbReference>
<evidence type="ECO:0000256" key="2">
    <source>
        <dbReference type="ARBA" id="ARBA00011738"/>
    </source>
</evidence>
<dbReference type="EMBL" id="JQCP01000002">
    <property type="protein sequence ID" value="KRO02333.1"/>
    <property type="molecule type" value="Genomic_DNA"/>
</dbReference>
<dbReference type="SMART" id="SM00941">
    <property type="entry name" value="PYNP_C"/>
    <property type="match status" value="1"/>
</dbReference>